<keyword evidence="3" id="KW-1185">Reference proteome</keyword>
<dbReference type="CDD" id="cd03801">
    <property type="entry name" value="GT4_PimA-like"/>
    <property type="match status" value="1"/>
</dbReference>
<organism evidence="2 3">
    <name type="scientific">Echinicola arenosa</name>
    <dbReference type="NCBI Taxonomy" id="2774144"/>
    <lineage>
        <taxon>Bacteria</taxon>
        <taxon>Pseudomonadati</taxon>
        <taxon>Bacteroidota</taxon>
        <taxon>Cytophagia</taxon>
        <taxon>Cytophagales</taxon>
        <taxon>Cyclobacteriaceae</taxon>
        <taxon>Echinicola</taxon>
    </lineage>
</organism>
<dbReference type="PANTHER" id="PTHR45947">
    <property type="entry name" value="SULFOQUINOVOSYL TRANSFERASE SQD2"/>
    <property type="match status" value="1"/>
</dbReference>
<dbReference type="SUPFAM" id="SSF53756">
    <property type="entry name" value="UDP-Glycosyltransferase/glycogen phosphorylase"/>
    <property type="match status" value="1"/>
</dbReference>
<dbReference type="Pfam" id="PF13692">
    <property type="entry name" value="Glyco_trans_1_4"/>
    <property type="match status" value="1"/>
</dbReference>
<dbReference type="Pfam" id="PF13439">
    <property type="entry name" value="Glyco_transf_4"/>
    <property type="match status" value="1"/>
</dbReference>
<feature type="domain" description="Glycosyltransferase subfamily 4-like N-terminal" evidence="1">
    <location>
        <begin position="63"/>
        <end position="182"/>
    </location>
</feature>
<gene>
    <name evidence="2" type="ORF">IFO69_17125</name>
</gene>
<evidence type="ECO:0000313" key="3">
    <source>
        <dbReference type="Proteomes" id="UP000647133"/>
    </source>
</evidence>
<dbReference type="InterPro" id="IPR050194">
    <property type="entry name" value="Glycosyltransferase_grp1"/>
</dbReference>
<sequence>MYDTSSQSTQVTMASINELTQEDNRTEKKLKVLFVSSGNLKNFDVAPFIKVQGDSLLNENIDVTYFRVIGKGIRGYVSNIKRLKETLKNNKFDLIHAHFTLSAWVAVLCQPKVPIVLSLMGTDAYGRVEKLSQAKPSLNYLTILTLMIQPFVKRVISKSPNIEKVVWQKKKSHILPNGVNIDSFSPSKSSFRNELDLKENVQYVLFLGNPNDPRKNYDLVKKATPILKAKGIEVLAPYPIAHKKIYKYLNSVDVLVMCSLQEGSPNVVKEAMACNCKGVFTEVGDVRYLVDSTKGYRITGFDTEDLVNNIVNLLEEKECHGRSRLLELGLDLPNVAKKLKEIYLKALK</sequence>
<dbReference type="InterPro" id="IPR028098">
    <property type="entry name" value="Glyco_trans_4-like_N"/>
</dbReference>
<dbReference type="Gene3D" id="3.40.50.2000">
    <property type="entry name" value="Glycogen Phosphorylase B"/>
    <property type="match status" value="3"/>
</dbReference>
<dbReference type="Proteomes" id="UP000647133">
    <property type="component" value="Unassembled WGS sequence"/>
</dbReference>
<name>A0ABR9ANW1_9BACT</name>
<dbReference type="PANTHER" id="PTHR45947:SF15">
    <property type="entry name" value="TEICHURONIC ACID BIOSYNTHESIS GLYCOSYLTRANSFERASE TUAC-RELATED"/>
    <property type="match status" value="1"/>
</dbReference>
<accession>A0ABR9ANW1</accession>
<evidence type="ECO:0000313" key="2">
    <source>
        <dbReference type="EMBL" id="MBD8490477.1"/>
    </source>
</evidence>
<comment type="caution">
    <text evidence="2">The sequence shown here is derived from an EMBL/GenBank/DDBJ whole genome shotgun (WGS) entry which is preliminary data.</text>
</comment>
<protein>
    <submittedName>
        <fullName evidence="2">Glycosyltransferase family 4 protein</fullName>
    </submittedName>
</protein>
<reference evidence="2 3" key="1">
    <citation type="submission" date="2020-09" db="EMBL/GenBank/DDBJ databases">
        <title>Echinicola sp. CAU 1574 isolated from sand of Sido Beach.</title>
        <authorList>
            <person name="Kim W."/>
        </authorList>
    </citation>
    <scope>NUCLEOTIDE SEQUENCE [LARGE SCALE GENOMIC DNA]</scope>
    <source>
        <strain evidence="2 3">CAU 1574</strain>
    </source>
</reference>
<evidence type="ECO:0000259" key="1">
    <source>
        <dbReference type="Pfam" id="PF13439"/>
    </source>
</evidence>
<dbReference type="EMBL" id="JACYTQ010000007">
    <property type="protein sequence ID" value="MBD8490477.1"/>
    <property type="molecule type" value="Genomic_DNA"/>
</dbReference>
<proteinExistence type="predicted"/>